<dbReference type="GO" id="GO:0051295">
    <property type="term" value="P:establishment of meiotic spindle localization"/>
    <property type="evidence" value="ECO:0007669"/>
    <property type="project" value="TreeGrafter"/>
</dbReference>
<keyword evidence="8" id="KW-0112">Calmodulin-binding</keyword>
<keyword evidence="5" id="KW-0132">Cell division</keyword>
<dbReference type="Pfam" id="PF00307">
    <property type="entry name" value="CH"/>
    <property type="match status" value="1"/>
</dbReference>
<dbReference type="FunFam" id="1.20.5.190:FF:000008">
    <property type="entry name" value="Abnormal spindle-like microcephaly-associated protein homolog"/>
    <property type="match status" value="2"/>
</dbReference>
<dbReference type="GO" id="GO:0000922">
    <property type="term" value="C:spindle pole"/>
    <property type="evidence" value="ECO:0007669"/>
    <property type="project" value="TreeGrafter"/>
</dbReference>
<keyword evidence="4" id="KW-0597">Phosphoprotein</keyword>
<protein>
    <recommendedName>
        <fullName evidence="13">Calponin-homology (CH) domain-containing protein</fullName>
    </recommendedName>
</protein>
<feature type="domain" description="Calponin-homology (CH)" evidence="13">
    <location>
        <begin position="946"/>
        <end position="1082"/>
    </location>
</feature>
<keyword evidence="9" id="KW-0175">Coiled coil</keyword>
<dbReference type="InterPro" id="IPR027417">
    <property type="entry name" value="P-loop_NTPase"/>
</dbReference>
<feature type="domain" description="Calponin-homology (CH)" evidence="13">
    <location>
        <begin position="1133"/>
        <end position="1285"/>
    </location>
</feature>
<feature type="compositionally biased region" description="Low complexity" evidence="12">
    <location>
        <begin position="338"/>
        <end position="352"/>
    </location>
</feature>
<keyword evidence="3" id="KW-0963">Cytoplasm</keyword>
<proteinExistence type="predicted"/>
<dbReference type="GO" id="GO:0051301">
    <property type="term" value="P:cell division"/>
    <property type="evidence" value="ECO:0007669"/>
    <property type="project" value="UniProtKB-KW"/>
</dbReference>
<evidence type="ECO:0000256" key="12">
    <source>
        <dbReference type="SAM" id="MobiDB-lite"/>
    </source>
</evidence>
<dbReference type="GO" id="GO:0007051">
    <property type="term" value="P:spindle organization"/>
    <property type="evidence" value="ECO:0007669"/>
    <property type="project" value="UniProtKB-ARBA"/>
</dbReference>
<dbReference type="CDD" id="cd21224">
    <property type="entry name" value="CH_ASPM_rpt2"/>
    <property type="match status" value="1"/>
</dbReference>
<evidence type="ECO:0000256" key="11">
    <source>
        <dbReference type="ARBA" id="ARBA00023306"/>
    </source>
</evidence>
<dbReference type="InterPro" id="IPR036872">
    <property type="entry name" value="CH_dom_sf"/>
</dbReference>
<accession>A0AAN8CN41</accession>
<keyword evidence="15" id="KW-1185">Reference proteome</keyword>
<dbReference type="InterPro" id="IPR051185">
    <property type="entry name" value="ASPM"/>
</dbReference>
<evidence type="ECO:0000313" key="15">
    <source>
        <dbReference type="Proteomes" id="UP001335648"/>
    </source>
</evidence>
<feature type="compositionally biased region" description="Polar residues" evidence="12">
    <location>
        <begin position="659"/>
        <end position="676"/>
    </location>
</feature>
<dbReference type="GO" id="GO:0005516">
    <property type="term" value="F:calmodulin binding"/>
    <property type="evidence" value="ECO:0007669"/>
    <property type="project" value="UniProtKB-KW"/>
</dbReference>
<feature type="compositionally biased region" description="Polar residues" evidence="12">
    <location>
        <begin position="474"/>
        <end position="483"/>
    </location>
</feature>
<evidence type="ECO:0000256" key="10">
    <source>
        <dbReference type="ARBA" id="ARBA00023242"/>
    </source>
</evidence>
<dbReference type="FunFam" id="1.10.418.10:FF:000051">
    <property type="entry name" value="Abnormal spindle-like microcephaly-associated protein homolog"/>
    <property type="match status" value="1"/>
</dbReference>
<dbReference type="Pfam" id="PF15780">
    <property type="entry name" value="ASH"/>
    <property type="match status" value="1"/>
</dbReference>
<dbReference type="SUPFAM" id="SSF52540">
    <property type="entry name" value="P-loop containing nucleoside triphosphate hydrolases"/>
    <property type="match status" value="6"/>
</dbReference>
<dbReference type="SMART" id="SM00015">
    <property type="entry name" value="IQ"/>
    <property type="match status" value="20"/>
</dbReference>
<dbReference type="SUPFAM" id="SSF47576">
    <property type="entry name" value="Calponin-homology domain, CH-domain"/>
    <property type="match status" value="1"/>
</dbReference>
<feature type="compositionally biased region" description="Basic and acidic residues" evidence="12">
    <location>
        <begin position="617"/>
        <end position="626"/>
    </location>
</feature>
<dbReference type="PROSITE" id="PS50096">
    <property type="entry name" value="IQ"/>
    <property type="match status" value="13"/>
</dbReference>
<dbReference type="Gene3D" id="2.60.40.10">
    <property type="entry name" value="Immunoglobulins"/>
    <property type="match status" value="1"/>
</dbReference>
<dbReference type="InterPro" id="IPR031549">
    <property type="entry name" value="ASH"/>
</dbReference>
<dbReference type="CDD" id="cd23767">
    <property type="entry name" value="IQCD"/>
    <property type="match status" value="5"/>
</dbReference>
<feature type="compositionally biased region" description="Polar residues" evidence="12">
    <location>
        <begin position="627"/>
        <end position="648"/>
    </location>
</feature>
<keyword evidence="6" id="KW-0677">Repeat</keyword>
<evidence type="ECO:0000256" key="6">
    <source>
        <dbReference type="ARBA" id="ARBA00022737"/>
    </source>
</evidence>
<dbReference type="InterPro" id="IPR013783">
    <property type="entry name" value="Ig-like_fold"/>
</dbReference>
<organism evidence="14 15">
    <name type="scientific">Champsocephalus esox</name>
    <name type="common">pike icefish</name>
    <dbReference type="NCBI Taxonomy" id="159716"/>
    <lineage>
        <taxon>Eukaryota</taxon>
        <taxon>Metazoa</taxon>
        <taxon>Chordata</taxon>
        <taxon>Craniata</taxon>
        <taxon>Vertebrata</taxon>
        <taxon>Euteleostomi</taxon>
        <taxon>Actinopterygii</taxon>
        <taxon>Neopterygii</taxon>
        <taxon>Teleostei</taxon>
        <taxon>Neoteleostei</taxon>
        <taxon>Acanthomorphata</taxon>
        <taxon>Eupercaria</taxon>
        <taxon>Perciformes</taxon>
        <taxon>Notothenioidei</taxon>
        <taxon>Channichthyidae</taxon>
        <taxon>Champsocephalus</taxon>
    </lineage>
</organism>
<keyword evidence="11" id="KW-0131">Cell cycle</keyword>
<evidence type="ECO:0000256" key="3">
    <source>
        <dbReference type="ARBA" id="ARBA00022490"/>
    </source>
</evidence>
<dbReference type="GO" id="GO:0005634">
    <property type="term" value="C:nucleus"/>
    <property type="evidence" value="ECO:0007669"/>
    <property type="project" value="UniProtKB-SubCell"/>
</dbReference>
<gene>
    <name evidence="14" type="ORF">CesoFtcFv8_004775</name>
</gene>
<dbReference type="Gene3D" id="1.10.418.10">
    <property type="entry name" value="Calponin-like domain"/>
    <property type="match status" value="2"/>
</dbReference>
<feature type="region of interest" description="Disordered" evidence="12">
    <location>
        <begin position="474"/>
        <end position="507"/>
    </location>
</feature>
<dbReference type="PANTHER" id="PTHR22706">
    <property type="entry name" value="ASSEMBLY FACTOR FOR SPINDLE MICROTUBULES"/>
    <property type="match status" value="1"/>
</dbReference>
<dbReference type="Gene3D" id="1.20.5.190">
    <property type="match status" value="10"/>
</dbReference>
<evidence type="ECO:0000256" key="8">
    <source>
        <dbReference type="ARBA" id="ARBA00022860"/>
    </source>
</evidence>
<comment type="caution">
    <text evidence="14">The sequence shown here is derived from an EMBL/GenBank/DDBJ whole genome shotgun (WGS) entry which is preliminary data.</text>
</comment>
<dbReference type="Pfam" id="PF00612">
    <property type="entry name" value="IQ"/>
    <property type="match status" value="13"/>
</dbReference>
<evidence type="ECO:0000256" key="7">
    <source>
        <dbReference type="ARBA" id="ARBA00022776"/>
    </source>
</evidence>
<reference evidence="14 15" key="1">
    <citation type="journal article" date="2023" name="Mol. Biol. Evol.">
        <title>Genomics of Secondarily Temperate Adaptation in the Only Non-Antarctic Icefish.</title>
        <authorList>
            <person name="Rivera-Colon A.G."/>
            <person name="Rayamajhi N."/>
            <person name="Minhas B.F."/>
            <person name="Madrigal G."/>
            <person name="Bilyk K.T."/>
            <person name="Yoon V."/>
            <person name="Hune M."/>
            <person name="Gregory S."/>
            <person name="Cheng C.H.C."/>
            <person name="Catchen J.M."/>
        </authorList>
    </citation>
    <scope>NUCLEOTIDE SEQUENCE [LARGE SCALE GENOMIC DNA]</scope>
    <source>
        <strain evidence="14">JC2023a</strain>
    </source>
</reference>
<dbReference type="SMART" id="SM00033">
    <property type="entry name" value="CH"/>
    <property type="match status" value="2"/>
</dbReference>
<keyword evidence="7" id="KW-0498">Mitosis</keyword>
<keyword evidence="10" id="KW-0539">Nucleus</keyword>
<dbReference type="EMBL" id="JAULUE010002049">
    <property type="protein sequence ID" value="KAK5906869.1"/>
    <property type="molecule type" value="Genomic_DNA"/>
</dbReference>
<dbReference type="InterPro" id="IPR000048">
    <property type="entry name" value="IQ_motif_EF-hand-BS"/>
</dbReference>
<comment type="subcellular location">
    <subcellularLocation>
        <location evidence="2">Cytoplasm</location>
    </subcellularLocation>
    <subcellularLocation>
        <location evidence="1">Nucleus</location>
    </subcellularLocation>
</comment>
<dbReference type="PROSITE" id="PS50021">
    <property type="entry name" value="CH"/>
    <property type="match status" value="2"/>
</dbReference>
<dbReference type="FunFam" id="1.20.5.190:FF:000084">
    <property type="entry name" value="Abnormal spindle microtubule assembly"/>
    <property type="match status" value="1"/>
</dbReference>
<sequence>MAETDNSARKGFLDSSPVKRADANKENDVPVLVLTLFSKAPFVTFGNVKLGTSKSAVLRIENPIADSEAEVTIAKIPASKGFSVEYRTFTIQPEDSFNLNVTWTPSEEGGIRELIVFNANGVLKQQAVLLGRAEAPRKKKKSLWDTIKNKREGENVSVPRRNKTDQPLKMAANKTFQVSRKSLYKREKPRSPLAALNKGEAVRERSLSKPTPMDEYFQKSEEQKAYNFSDQENIDFLQKDSPLVLLVPAGKLVDSGNMSASPHLQVGKPEYRDLTKMLNKTLSPIGTPEMFKKFMPRIQSDSPLSADSGLTGTPVPSLKDALALIDSDLTRMNTSPGDASSSCGFSDSLDSKSGTRGCGPDKNVLPVLPDSPHGSDSNEPRLTFFVSKKVVVSEVVLEADKATEWVKNTFFTSATVIKNKAPVEAIISSGRKIKKSRRRLLEKTLELSNGSSRCDSAPGTPILPIIKLETETKGLQNSANSPCDDSHPAQGLTSSSLTPRLDGSPTPITFPVTSPPSLAPARFSFSATSTPPAAHAPFVFTVSSPPPLCSSSPLHRHLTPHASPNLSVSQSVQEESFPIYMAVNSKKRKSEEYFKSDVKIEDAGKAEPVKRSKVVPGKKEPLRSVQERSATQRPRTTGSVRSMTTSSLKMARSVVPAKQPSSKLTSSRGVQSLRSSRISSMKTSKIVAVAQSKLTFIKPAAQIAIPRHPMPFAAKNMFYDERWIEKQERGFTWWINYVLTPDDFKVNTEVAKVNAVSIAIGSDHKYSVPKAPTNEEMSFSTYTARRKLNRLRRSACQLFTSEAMVKAIQKLEIEVEAKRLLVRKDRHLWKDIGERRKVLNWLISYNPLWLRIGLETIFGELISLESNSDTLGLAMFILQRLLWNPDIAAQFRHAKVPNLYKDGHEEALSRFTLKKLLLLVCFLDKAKESRLIEHNPCLFCLDAEFKMSKDLLLAFSRDFLSGEGILPRHLGYLGLPVSHVQMPLDEFNFAVKNLAVDLKCGIRLVRVMELLIQDWSMSAKLRLPAISRLQKVHNVDMALQVLKSKGVDLKDELGSNIDSRDIVDGHREKTLSLLWKIIFAFHVEVILDGEQLKEEIGFLKRSLRAKRRLACLRADRGLQPSPVKSQAPYQHSSSKITLLMDWVHAVCDFYNLKVENFTVSFSDGRVLCYLIHHYHPGLLPERAVSHSTTQTVECSPRGRLELNCSGSDSDNSFDYPSTGLNGPGSPSVEFKELLENEKNNFRQVNTAVSYLGGVPAMINPADMSNTIPNEKVVMSYLSFLCARLLDLRNETRAARVIQAAWRKYRLKKDLQLYKERNMAAAKIQLVVRSFLQKRRAKRQNQAVVIIQSVWRGYEARNRLRLKKQAQLQALQHEAATVIQAQWRMFSCMRGFQRLRYYTIVVQAQWRMRSAASAYRRISWAATVIQKHSRAWALAKRDLEHYLHLRAAVMTIQRVYRRWKTQKTEKENCAAKVIQTVFRKWYEDQMAGKTAAAVKIQSWYRMQTSLHQYKKIKRSTELIQAQYRGHAQRRCFQMLKRQHHSAIVIQSAYRGYAVRKQVAEMRCAAVLIQSWFRASVERKMLLRMKCAAITIQAAYRAKVAREALKKQHKAATVIQTAFRKHATQRRYLVLRQAAAVIQQKYRATILARKTKKDYDAFRNAALALQAHWRGRAERKRVEKRHQCATLIQAHYRRHKSQAEYRSKKACALVVQRHYRAYVAVKEMRKTYLSMRAACVTLQAAFRGMRVRKELRKNHKAATVIQSSVRMFICRKRYFLLQSAAIVIQSQYKALLLCKAQQKEYMALKLATLKIQAAYRGYKLREDLKKRHNAARAIQAQFRMHMMRMAYLATKCAAIIVQQRYRAKMLRDQQMQRLSGEDTAPVD</sequence>
<name>A0AAN8CN41_9TELE</name>
<evidence type="ECO:0000259" key="13">
    <source>
        <dbReference type="PROSITE" id="PS50021"/>
    </source>
</evidence>
<dbReference type="InterPro" id="IPR001715">
    <property type="entry name" value="CH_dom"/>
</dbReference>
<dbReference type="PANTHER" id="PTHR22706:SF1">
    <property type="entry name" value="ASSEMBLY FACTOR FOR SPINDLE MICROTUBULES"/>
    <property type="match status" value="1"/>
</dbReference>
<evidence type="ECO:0000256" key="2">
    <source>
        <dbReference type="ARBA" id="ARBA00004496"/>
    </source>
</evidence>
<dbReference type="Proteomes" id="UP001335648">
    <property type="component" value="Unassembled WGS sequence"/>
</dbReference>
<dbReference type="CDD" id="cd21223">
    <property type="entry name" value="CH_ASPM_rpt1"/>
    <property type="match status" value="1"/>
</dbReference>
<feature type="region of interest" description="Disordered" evidence="12">
    <location>
        <begin position="606"/>
        <end position="676"/>
    </location>
</feature>
<evidence type="ECO:0000256" key="9">
    <source>
        <dbReference type="ARBA" id="ARBA00023054"/>
    </source>
</evidence>
<evidence type="ECO:0000256" key="4">
    <source>
        <dbReference type="ARBA" id="ARBA00022553"/>
    </source>
</evidence>
<dbReference type="GO" id="GO:0000278">
    <property type="term" value="P:mitotic cell cycle"/>
    <property type="evidence" value="ECO:0007669"/>
    <property type="project" value="TreeGrafter"/>
</dbReference>
<evidence type="ECO:0000256" key="1">
    <source>
        <dbReference type="ARBA" id="ARBA00004123"/>
    </source>
</evidence>
<dbReference type="FunFam" id="1.20.5.190:FF:000009">
    <property type="entry name" value="Abnormal spindle-like microcephaly-associated protein homolog"/>
    <property type="match status" value="1"/>
</dbReference>
<evidence type="ECO:0000256" key="5">
    <source>
        <dbReference type="ARBA" id="ARBA00022618"/>
    </source>
</evidence>
<dbReference type="FunFam" id="2.60.40.10:FF:001429">
    <property type="entry name" value="Abnormal spindle-like microcephaly-associated protein homolog"/>
    <property type="match status" value="1"/>
</dbReference>
<feature type="region of interest" description="Disordered" evidence="12">
    <location>
        <begin position="333"/>
        <end position="378"/>
    </location>
</feature>
<dbReference type="GO" id="GO:0005737">
    <property type="term" value="C:cytoplasm"/>
    <property type="evidence" value="ECO:0007669"/>
    <property type="project" value="UniProtKB-SubCell"/>
</dbReference>
<evidence type="ECO:0000313" key="14">
    <source>
        <dbReference type="EMBL" id="KAK5906869.1"/>
    </source>
</evidence>